<evidence type="ECO:0000256" key="7">
    <source>
        <dbReference type="SAM" id="Phobius"/>
    </source>
</evidence>
<protein>
    <recommendedName>
        <fullName evidence="10">Mitochondrial inner membrane protein</fullName>
    </recommendedName>
</protein>
<evidence type="ECO:0000256" key="6">
    <source>
        <dbReference type="SAM" id="MobiDB-lite"/>
    </source>
</evidence>
<evidence type="ECO:0008006" key="10">
    <source>
        <dbReference type="Google" id="ProtNLM"/>
    </source>
</evidence>
<dbReference type="RefSeq" id="WP_069443971.1">
    <property type="nucleotide sequence ID" value="NZ_LPWE01000010.1"/>
</dbReference>
<keyword evidence="9" id="KW-1185">Reference proteome</keyword>
<reference evidence="8 9" key="1">
    <citation type="journal article" date="2016" name="Environ. Microbiol.">
        <title>New Methyloceanibacter diversity from North Sea sediments includes methanotroph containing solely the soluble methane monooxygenase.</title>
        <authorList>
            <person name="Vekeman B."/>
            <person name="Kerckhof F.M."/>
            <person name="Cremers G."/>
            <person name="de Vos P."/>
            <person name="Vandamme P."/>
            <person name="Boon N."/>
            <person name="Op den Camp H.J."/>
            <person name="Heylen K."/>
        </authorList>
    </citation>
    <scope>NUCLEOTIDE SEQUENCE [LARGE SCALE GENOMIC DNA]</scope>
    <source>
        <strain evidence="8 9">R-67176</strain>
    </source>
</reference>
<keyword evidence="2 7" id="KW-0812">Transmembrane</keyword>
<name>A0A1E3VQH1_9HYPH</name>
<dbReference type="STRING" id="1774970.AUC70_02580"/>
<comment type="subcellular location">
    <subcellularLocation>
        <location evidence="1">Membrane</location>
    </subcellularLocation>
</comment>
<feature type="transmembrane region" description="Helical" evidence="7">
    <location>
        <begin position="110"/>
        <end position="140"/>
    </location>
</feature>
<evidence type="ECO:0000256" key="4">
    <source>
        <dbReference type="ARBA" id="ARBA00023136"/>
    </source>
</evidence>
<dbReference type="InterPro" id="IPR019133">
    <property type="entry name" value="MIC60"/>
</dbReference>
<dbReference type="Proteomes" id="UP000094172">
    <property type="component" value="Unassembled WGS sequence"/>
</dbReference>
<keyword evidence="5" id="KW-0175">Coiled coil</keyword>
<keyword evidence="3 7" id="KW-1133">Transmembrane helix</keyword>
<evidence type="ECO:0000256" key="2">
    <source>
        <dbReference type="ARBA" id="ARBA00022692"/>
    </source>
</evidence>
<proteinExistence type="predicted"/>
<evidence type="ECO:0000313" key="8">
    <source>
        <dbReference type="EMBL" id="ODR95778.1"/>
    </source>
</evidence>
<evidence type="ECO:0000256" key="5">
    <source>
        <dbReference type="SAM" id="Coils"/>
    </source>
</evidence>
<feature type="region of interest" description="Disordered" evidence="6">
    <location>
        <begin position="1"/>
        <end position="102"/>
    </location>
</feature>
<feature type="compositionally biased region" description="Acidic residues" evidence="6">
    <location>
        <begin position="76"/>
        <end position="90"/>
    </location>
</feature>
<sequence length="521" mass="53751">MSGTFDERGTGSDSADKRPRPTIEGTATEVSVEPSAGEPQAEETTAGALEAGSASADEAPAPEADDEESGDHSADGDEPGDADGESDAQADEAQPAPAAVSSDRSFGSRFLTWIGALFTHALAGLAGGLAVLAALVWGYLPVGAPQQDPGIETIETRIAALESAPKTPDNADALAALQSRLATLESTSGEAATPAVDPAEVKTLAAQVAEMQQSLKSMAEAAKDGGSVADAAAISRQVAEAEQRLDSQIQSKVQTEVQSALAGATASGADGKTVEDLKSEVSALDAKLKALTTATMSADDGPKLKPEISALQRRLNEIETTLPSLERAVDEENAQTRKANLTIAYSGLRDAVNSGRPFAPELAAMTALSADTNDLEDLAEYEHTGIPTVPMLAASFAALREQALAAQPEAEQDLFGRLLGGAQSLVKVRRIGEQTDGTGPDAILARADAKLQAGNLQETLMEVEKLKGPEAKTFGPWIDDALARLDADTALQRMQEALLVSLAEGDGAPQIVVPPAADETE</sequence>
<organism evidence="8 9">
    <name type="scientific">Methyloceanibacter stevinii</name>
    <dbReference type="NCBI Taxonomy" id="1774970"/>
    <lineage>
        <taxon>Bacteria</taxon>
        <taxon>Pseudomonadati</taxon>
        <taxon>Pseudomonadota</taxon>
        <taxon>Alphaproteobacteria</taxon>
        <taxon>Hyphomicrobiales</taxon>
        <taxon>Hyphomicrobiaceae</taxon>
        <taxon>Methyloceanibacter</taxon>
    </lineage>
</organism>
<dbReference type="EMBL" id="LPWE01000010">
    <property type="protein sequence ID" value="ODR95778.1"/>
    <property type="molecule type" value="Genomic_DNA"/>
</dbReference>
<feature type="compositionally biased region" description="Low complexity" evidence="6">
    <location>
        <begin position="91"/>
        <end position="101"/>
    </location>
</feature>
<feature type="compositionally biased region" description="Basic and acidic residues" evidence="6">
    <location>
        <begin position="1"/>
        <end position="21"/>
    </location>
</feature>
<gene>
    <name evidence="8" type="ORF">AUC70_02580</name>
</gene>
<keyword evidence="4 7" id="KW-0472">Membrane</keyword>
<feature type="compositionally biased region" description="Low complexity" evidence="6">
    <location>
        <begin position="42"/>
        <end position="62"/>
    </location>
</feature>
<dbReference type="AlphaFoldDB" id="A0A1E3VQH1"/>
<evidence type="ECO:0000313" key="9">
    <source>
        <dbReference type="Proteomes" id="UP000094172"/>
    </source>
</evidence>
<evidence type="ECO:0000256" key="1">
    <source>
        <dbReference type="ARBA" id="ARBA00004370"/>
    </source>
</evidence>
<feature type="coiled-coil region" evidence="5">
    <location>
        <begin position="201"/>
        <end position="335"/>
    </location>
</feature>
<dbReference type="GO" id="GO:0016020">
    <property type="term" value="C:membrane"/>
    <property type="evidence" value="ECO:0007669"/>
    <property type="project" value="UniProtKB-SubCell"/>
</dbReference>
<evidence type="ECO:0000256" key="3">
    <source>
        <dbReference type="ARBA" id="ARBA00022989"/>
    </source>
</evidence>
<accession>A0A1E3VQH1</accession>
<dbReference type="Pfam" id="PF09731">
    <property type="entry name" value="Mitofilin"/>
    <property type="match status" value="1"/>
</dbReference>
<comment type="caution">
    <text evidence="8">The sequence shown here is derived from an EMBL/GenBank/DDBJ whole genome shotgun (WGS) entry which is preliminary data.</text>
</comment>